<gene>
    <name evidence="1" type="ORF">ACFSJG_02815</name>
</gene>
<dbReference type="EMBL" id="JBHUFB010000005">
    <property type="protein sequence ID" value="MFD1811137.1"/>
    <property type="molecule type" value="Genomic_DNA"/>
</dbReference>
<keyword evidence="2" id="KW-1185">Reference proteome</keyword>
<evidence type="ECO:0000313" key="2">
    <source>
        <dbReference type="Proteomes" id="UP001597286"/>
    </source>
</evidence>
<sequence length="52" mass="5703">MRRIAVVVALAALAALLGRRRVGRDRPYRRGFAVGTDDFGYDPGLDPDSDLD</sequence>
<name>A0ABW4NZT2_9NOCA</name>
<proteinExistence type="predicted"/>
<dbReference type="Proteomes" id="UP001597286">
    <property type="component" value="Unassembled WGS sequence"/>
</dbReference>
<protein>
    <submittedName>
        <fullName evidence="1">Uncharacterized protein</fullName>
    </submittedName>
</protein>
<comment type="caution">
    <text evidence="1">The sequence shown here is derived from an EMBL/GenBank/DDBJ whole genome shotgun (WGS) entry which is preliminary data.</text>
</comment>
<evidence type="ECO:0000313" key="1">
    <source>
        <dbReference type="EMBL" id="MFD1811137.1"/>
    </source>
</evidence>
<dbReference type="RefSeq" id="WP_378483693.1">
    <property type="nucleotide sequence ID" value="NZ_JBHUFB010000005.1"/>
</dbReference>
<reference evidence="2" key="1">
    <citation type="journal article" date="2019" name="Int. J. Syst. Evol. Microbiol.">
        <title>The Global Catalogue of Microorganisms (GCM) 10K type strain sequencing project: providing services to taxonomists for standard genome sequencing and annotation.</title>
        <authorList>
            <consortium name="The Broad Institute Genomics Platform"/>
            <consortium name="The Broad Institute Genome Sequencing Center for Infectious Disease"/>
            <person name="Wu L."/>
            <person name="Ma J."/>
        </authorList>
    </citation>
    <scope>NUCLEOTIDE SEQUENCE [LARGE SCALE GENOMIC DNA]</scope>
    <source>
        <strain evidence="2">DT72</strain>
    </source>
</reference>
<organism evidence="1 2">
    <name type="scientific">Rhodococcus gannanensis</name>
    <dbReference type="NCBI Taxonomy" id="1960308"/>
    <lineage>
        <taxon>Bacteria</taxon>
        <taxon>Bacillati</taxon>
        <taxon>Actinomycetota</taxon>
        <taxon>Actinomycetes</taxon>
        <taxon>Mycobacteriales</taxon>
        <taxon>Nocardiaceae</taxon>
        <taxon>Rhodococcus</taxon>
    </lineage>
</organism>
<accession>A0ABW4NZT2</accession>